<dbReference type="SUPFAM" id="SSF49854">
    <property type="entry name" value="Spermadhesin, CUB domain"/>
    <property type="match status" value="1"/>
</dbReference>
<dbReference type="PANTHER" id="PTHR24251">
    <property type="entry name" value="OVOCHYMASE-RELATED"/>
    <property type="match status" value="1"/>
</dbReference>
<dbReference type="PANTHER" id="PTHR24251:SF30">
    <property type="entry name" value="MEMBRANE FRIZZLED-RELATED PROTEIN"/>
    <property type="match status" value="1"/>
</dbReference>
<protein>
    <recommendedName>
        <fullName evidence="4">CUB domain-containing protein</fullName>
    </recommendedName>
</protein>
<evidence type="ECO:0000256" key="2">
    <source>
        <dbReference type="ARBA" id="ARBA00023157"/>
    </source>
</evidence>
<dbReference type="InterPro" id="IPR035914">
    <property type="entry name" value="Sperma_CUB_dom_sf"/>
</dbReference>
<dbReference type="eggNOG" id="KOG4297">
    <property type="taxonomic scope" value="Eukaryota"/>
</dbReference>
<evidence type="ECO:0000256" key="1">
    <source>
        <dbReference type="ARBA" id="ARBA00022737"/>
    </source>
</evidence>
<accession>E9GP05</accession>
<proteinExistence type="predicted"/>
<dbReference type="SMART" id="SM00042">
    <property type="entry name" value="CUB"/>
    <property type="match status" value="1"/>
</dbReference>
<dbReference type="InterPro" id="IPR000859">
    <property type="entry name" value="CUB_dom"/>
</dbReference>
<dbReference type="Proteomes" id="UP000000305">
    <property type="component" value="Unassembled WGS sequence"/>
</dbReference>
<organism evidence="5 6">
    <name type="scientific">Daphnia pulex</name>
    <name type="common">Water flea</name>
    <dbReference type="NCBI Taxonomy" id="6669"/>
    <lineage>
        <taxon>Eukaryota</taxon>
        <taxon>Metazoa</taxon>
        <taxon>Ecdysozoa</taxon>
        <taxon>Arthropoda</taxon>
        <taxon>Crustacea</taxon>
        <taxon>Branchiopoda</taxon>
        <taxon>Diplostraca</taxon>
        <taxon>Cladocera</taxon>
        <taxon>Anomopoda</taxon>
        <taxon>Daphniidae</taxon>
        <taxon>Daphnia</taxon>
    </lineage>
</organism>
<feature type="domain" description="CUB" evidence="4">
    <location>
        <begin position="24"/>
        <end position="139"/>
    </location>
</feature>
<dbReference type="Gene3D" id="2.60.120.290">
    <property type="entry name" value="Spermadhesin, CUB domain"/>
    <property type="match status" value="1"/>
</dbReference>
<keyword evidence="1" id="KW-0677">Repeat</keyword>
<dbReference type="PROSITE" id="PS01180">
    <property type="entry name" value="CUB"/>
    <property type="match status" value="1"/>
</dbReference>
<dbReference type="AlphaFoldDB" id="E9GP05"/>
<dbReference type="PROSITE" id="PS51257">
    <property type="entry name" value="PROKAR_LIPOPROTEIN"/>
    <property type="match status" value="1"/>
</dbReference>
<name>E9GP05_DAPPU</name>
<dbReference type="PhylomeDB" id="E9GP05"/>
<dbReference type="CDD" id="cd00041">
    <property type="entry name" value="CUB"/>
    <property type="match status" value="1"/>
</dbReference>
<keyword evidence="6" id="KW-1185">Reference proteome</keyword>
<dbReference type="InParanoid" id="E9GP05"/>
<evidence type="ECO:0000259" key="4">
    <source>
        <dbReference type="PROSITE" id="PS01180"/>
    </source>
</evidence>
<keyword evidence="2" id="KW-1015">Disulfide bond</keyword>
<dbReference type="HOGENOM" id="CLU_1645442_0_0_1"/>
<gene>
    <name evidence="5" type="ORF">DAPPUDRAFT_305087</name>
</gene>
<dbReference type="Pfam" id="PF00431">
    <property type="entry name" value="CUB"/>
    <property type="match status" value="1"/>
</dbReference>
<evidence type="ECO:0000313" key="6">
    <source>
        <dbReference type="Proteomes" id="UP000000305"/>
    </source>
</evidence>
<sequence length="161" mass="17476">MTKRLSQSNAFGTAIGSCLPDPGCGICHSMTTEGGTIESLNFPDEYPPDLNCLFTIQSPSYTTIQLTFTTFNVENCCDFVSVFDGTSNPLQVGLNGYTLPDKSTSTGTTMTIKFTTNSDNAQVPPANAPARWQATYTFQGSQNRFILADDEMKNQTALNEL</sequence>
<dbReference type="KEGG" id="dpx:DAPPUDRAFT_305087"/>
<dbReference type="EMBL" id="GL732555">
    <property type="protein sequence ID" value="EFX78847.1"/>
    <property type="molecule type" value="Genomic_DNA"/>
</dbReference>
<comment type="caution">
    <text evidence="3">Lacks conserved residue(s) required for the propagation of feature annotation.</text>
</comment>
<evidence type="ECO:0000313" key="5">
    <source>
        <dbReference type="EMBL" id="EFX78847.1"/>
    </source>
</evidence>
<evidence type="ECO:0000256" key="3">
    <source>
        <dbReference type="PROSITE-ProRule" id="PRU00059"/>
    </source>
</evidence>
<reference evidence="5 6" key="1">
    <citation type="journal article" date="2011" name="Science">
        <title>The ecoresponsive genome of Daphnia pulex.</title>
        <authorList>
            <person name="Colbourne J.K."/>
            <person name="Pfrender M.E."/>
            <person name="Gilbert D."/>
            <person name="Thomas W.K."/>
            <person name="Tucker A."/>
            <person name="Oakley T.H."/>
            <person name="Tokishita S."/>
            <person name="Aerts A."/>
            <person name="Arnold G.J."/>
            <person name="Basu M.K."/>
            <person name="Bauer D.J."/>
            <person name="Caceres C.E."/>
            <person name="Carmel L."/>
            <person name="Casola C."/>
            <person name="Choi J.H."/>
            <person name="Detter J.C."/>
            <person name="Dong Q."/>
            <person name="Dusheyko S."/>
            <person name="Eads B.D."/>
            <person name="Frohlich T."/>
            <person name="Geiler-Samerotte K.A."/>
            <person name="Gerlach D."/>
            <person name="Hatcher P."/>
            <person name="Jogdeo S."/>
            <person name="Krijgsveld J."/>
            <person name="Kriventseva E.V."/>
            <person name="Kultz D."/>
            <person name="Laforsch C."/>
            <person name="Lindquist E."/>
            <person name="Lopez J."/>
            <person name="Manak J.R."/>
            <person name="Muller J."/>
            <person name="Pangilinan J."/>
            <person name="Patwardhan R.P."/>
            <person name="Pitluck S."/>
            <person name="Pritham E.J."/>
            <person name="Rechtsteiner A."/>
            <person name="Rho M."/>
            <person name="Rogozin I.B."/>
            <person name="Sakarya O."/>
            <person name="Salamov A."/>
            <person name="Schaack S."/>
            <person name="Shapiro H."/>
            <person name="Shiga Y."/>
            <person name="Skalitzky C."/>
            <person name="Smith Z."/>
            <person name="Souvorov A."/>
            <person name="Sung W."/>
            <person name="Tang Z."/>
            <person name="Tsuchiya D."/>
            <person name="Tu H."/>
            <person name="Vos H."/>
            <person name="Wang M."/>
            <person name="Wolf Y.I."/>
            <person name="Yamagata H."/>
            <person name="Yamada T."/>
            <person name="Ye Y."/>
            <person name="Shaw J.R."/>
            <person name="Andrews J."/>
            <person name="Crease T.J."/>
            <person name="Tang H."/>
            <person name="Lucas S.M."/>
            <person name="Robertson H.M."/>
            <person name="Bork P."/>
            <person name="Koonin E.V."/>
            <person name="Zdobnov E.M."/>
            <person name="Grigoriev I.V."/>
            <person name="Lynch M."/>
            <person name="Boore J.L."/>
        </authorList>
    </citation>
    <scope>NUCLEOTIDE SEQUENCE [LARGE SCALE GENOMIC DNA]</scope>
</reference>
<dbReference type="OrthoDB" id="6369184at2759"/>